<evidence type="ECO:0000256" key="1">
    <source>
        <dbReference type="SAM" id="SignalP"/>
    </source>
</evidence>
<proteinExistence type="predicted"/>
<gene>
    <name evidence="2" type="ORF">JIV24_19415</name>
</gene>
<feature type="chain" id="PRO_5045756196" evidence="1">
    <location>
        <begin position="22"/>
        <end position="995"/>
    </location>
</feature>
<dbReference type="EMBL" id="JAENRR010000074">
    <property type="protein sequence ID" value="MBK3519525.1"/>
    <property type="molecule type" value="Genomic_DNA"/>
</dbReference>
<dbReference type="InterPro" id="IPR011042">
    <property type="entry name" value="6-blade_b-propeller_TolB-like"/>
</dbReference>
<comment type="caution">
    <text evidence="2">The sequence shown here is derived from an EMBL/GenBank/DDBJ whole genome shotgun (WGS) entry which is preliminary data.</text>
</comment>
<organism evidence="2 3">
    <name type="scientific">Carboxylicivirga marina</name>
    <dbReference type="NCBI Taxonomy" id="2800988"/>
    <lineage>
        <taxon>Bacteria</taxon>
        <taxon>Pseudomonadati</taxon>
        <taxon>Bacteroidota</taxon>
        <taxon>Bacteroidia</taxon>
        <taxon>Marinilabiliales</taxon>
        <taxon>Marinilabiliaceae</taxon>
        <taxon>Carboxylicivirga</taxon>
    </lineage>
</organism>
<dbReference type="SUPFAM" id="SSF82171">
    <property type="entry name" value="DPP6 N-terminal domain-like"/>
    <property type="match status" value="1"/>
</dbReference>
<dbReference type="Proteomes" id="UP000605676">
    <property type="component" value="Unassembled WGS sequence"/>
</dbReference>
<accession>A0ABS1HPV9</accession>
<feature type="signal peptide" evidence="1">
    <location>
        <begin position="1"/>
        <end position="21"/>
    </location>
</feature>
<dbReference type="PANTHER" id="PTHR36842">
    <property type="entry name" value="PROTEIN TOLB HOMOLOG"/>
    <property type="match status" value="1"/>
</dbReference>
<dbReference type="RefSeq" id="WP_200466744.1">
    <property type="nucleotide sequence ID" value="NZ_JAENRR010000074.1"/>
</dbReference>
<evidence type="ECO:0000313" key="2">
    <source>
        <dbReference type="EMBL" id="MBK3519525.1"/>
    </source>
</evidence>
<keyword evidence="1" id="KW-0732">Signal</keyword>
<dbReference type="PANTHER" id="PTHR36842:SF1">
    <property type="entry name" value="PROTEIN TOLB"/>
    <property type="match status" value="1"/>
</dbReference>
<name>A0ABS1HPV9_9BACT</name>
<reference evidence="2 3" key="1">
    <citation type="submission" date="2021-01" db="EMBL/GenBank/DDBJ databases">
        <title>Carboxyliciviraga sp.nov., isolated from coastal sediments.</title>
        <authorList>
            <person name="Lu D."/>
            <person name="Zhang T."/>
        </authorList>
    </citation>
    <scope>NUCLEOTIDE SEQUENCE [LARGE SCALE GENOMIC DNA]</scope>
    <source>
        <strain evidence="2 3">N1Y132</strain>
    </source>
</reference>
<dbReference type="Gene3D" id="2.120.10.30">
    <property type="entry name" value="TolB, C-terminal domain"/>
    <property type="match status" value="1"/>
</dbReference>
<protein>
    <submittedName>
        <fullName evidence="2">Uncharacterized protein</fullName>
    </submittedName>
</protein>
<keyword evidence="3" id="KW-1185">Reference proteome</keyword>
<evidence type="ECO:0000313" key="3">
    <source>
        <dbReference type="Proteomes" id="UP000605676"/>
    </source>
</evidence>
<sequence length="995" mass="115022">MKQIYLSIILSSFIFTLQAQYYSSGADPANIKWQQVNSDVFKVVYPEEIEAEAKRFIAMLDSLYEYGGHTLAHTPKPIKVIMHAHSAYSNGFVSWAPKRMEIYPTPHQDMFAQDWLEQLAIHEFRHVVQIDKLNKGFTKILTIPFGQQAIGAVLGLYAPLWFLEGDAVLTETTLSESGRGRRPSIEQEIRAQVIEKQIYHYDKAYFGSYKDYVPNHYNMGYLLTAGARHSFGSNVWERALDEAARKPWSITPFNRGIKQVTGKNKVPLYNEVFKDWHQRWLDTNDSLSLTKQSNITQRDTRYKNYRYPTAIDDTHIIAEVNGVGELNHFVKINTKTKEEEKILITGSRAREPFSYADNKIVWTELEQHPRWENQIFSVIRLFDLTTGKQKKLSYNSRYKAPAISSDGKTIAVTHTSLSNQHSIHLLNVNDGTLIKEIAIPDNAYPLSPSWDLNGEAVTMVLLTKAGKQIVTLSPKTDEWSEITKPDCIEIRFPKFIDEHIYFAGSYSGIENIYRVNINGNNLEKVTESQFGAAYTTLSDNQLIYQNYTSDGYMLVSKEIRNIQTMPWKIKPLPIEPYINKLQEDEKGLPNLKDVSTKGYQAKKYSKWNLFNFHSWAPAFVNVNEATITPGASIMSQNLLGTTFITAGYNADQQYSREKFNLKLSYQAWWPVFDLELKAGNETIEGSYTNETNWYENVIDAKPNHYLVDFKMKLPLNYSRGKYIRSIQPSAGISYQKSEDFNYERNYFKLDENGIPIKENEEYVIDYSETITYEGIDIKSTNYSFFAYNLLRSTQRDVASRWGQVLELSYRNTPFGGWDYGSILGIHSRLYFPGIGRHHAIRIDNDWHFKEKGEIHKSGETYNHHLIFSDYVRFPRGVNGIVNDDLYSFKGDYMMPLLSPDFNIPGLVYLKRITTNLFYDFSQATQRLQYTETKDWITNKYNFSSLGTEIRGELHPFRFVFPISLGYRYAYLPESKEHYHEVLFSMGLSGIIVGNK</sequence>